<proteinExistence type="predicted"/>
<comment type="caution">
    <text evidence="4">The sequence shown here is derived from an EMBL/GenBank/DDBJ whole genome shotgun (WGS) entry which is preliminary data.</text>
</comment>
<evidence type="ECO:0000313" key="4">
    <source>
        <dbReference type="EMBL" id="NWK56487.1"/>
    </source>
</evidence>
<evidence type="ECO:0000313" key="5">
    <source>
        <dbReference type="Proteomes" id="UP000557872"/>
    </source>
</evidence>
<feature type="compositionally biased region" description="Basic and acidic residues" evidence="1">
    <location>
        <begin position="169"/>
        <end position="183"/>
    </location>
</feature>
<keyword evidence="2" id="KW-0472">Membrane</keyword>
<accession>A0A851GN83</accession>
<dbReference type="Proteomes" id="UP000557872">
    <property type="component" value="Unassembled WGS sequence"/>
</dbReference>
<organism evidence="4 5">
    <name type="scientific">Oceaniferula marina</name>
    <dbReference type="NCBI Taxonomy" id="2748318"/>
    <lineage>
        <taxon>Bacteria</taxon>
        <taxon>Pseudomonadati</taxon>
        <taxon>Verrucomicrobiota</taxon>
        <taxon>Verrucomicrobiia</taxon>
        <taxon>Verrucomicrobiales</taxon>
        <taxon>Verrucomicrobiaceae</taxon>
        <taxon>Oceaniferula</taxon>
    </lineage>
</organism>
<feature type="compositionally biased region" description="Low complexity" evidence="1">
    <location>
        <begin position="135"/>
        <end position="144"/>
    </location>
</feature>
<feature type="compositionally biased region" description="Basic and acidic residues" evidence="1">
    <location>
        <begin position="145"/>
        <end position="160"/>
    </location>
</feature>
<feature type="transmembrane region" description="Helical" evidence="2">
    <location>
        <begin position="87"/>
        <end position="105"/>
    </location>
</feature>
<keyword evidence="5" id="KW-1185">Reference proteome</keyword>
<protein>
    <submittedName>
        <fullName evidence="4">DUF4405 domain-containing protein</fullName>
    </submittedName>
</protein>
<reference evidence="4 5" key="1">
    <citation type="submission" date="2020-07" db="EMBL/GenBank/DDBJ databases">
        <title>Roseicoccus Jingziensis gen. nov., sp. nov., isolated from coastal seawater.</title>
        <authorList>
            <person name="Feng X."/>
        </authorList>
    </citation>
    <scope>NUCLEOTIDE SEQUENCE [LARGE SCALE GENOMIC DNA]</scope>
    <source>
        <strain evidence="4 5">N1E253</strain>
    </source>
</reference>
<evidence type="ECO:0000259" key="3">
    <source>
        <dbReference type="Pfam" id="PF14358"/>
    </source>
</evidence>
<feature type="transmembrane region" description="Helical" evidence="2">
    <location>
        <begin position="50"/>
        <end position="67"/>
    </location>
</feature>
<dbReference type="EMBL" id="JACBAZ010000004">
    <property type="protein sequence ID" value="NWK56487.1"/>
    <property type="molecule type" value="Genomic_DNA"/>
</dbReference>
<dbReference type="AlphaFoldDB" id="A0A851GN83"/>
<keyword evidence="2" id="KW-1133">Transmembrane helix</keyword>
<keyword evidence="2" id="KW-0812">Transmembrane</keyword>
<dbReference type="RefSeq" id="WP_178933259.1">
    <property type="nucleotide sequence ID" value="NZ_JACBAZ010000004.1"/>
</dbReference>
<evidence type="ECO:0000256" key="1">
    <source>
        <dbReference type="SAM" id="MobiDB-lite"/>
    </source>
</evidence>
<feature type="transmembrane region" description="Helical" evidence="2">
    <location>
        <begin position="5"/>
        <end position="24"/>
    </location>
</feature>
<dbReference type="Pfam" id="PF14358">
    <property type="entry name" value="DUF4405"/>
    <property type="match status" value="1"/>
</dbReference>
<evidence type="ECO:0000256" key="2">
    <source>
        <dbReference type="SAM" id="Phobius"/>
    </source>
</evidence>
<sequence>MKARIINYVLYALGIFIAGTGFILEWKMPHGSAGREASLWAMAKGTWKDIHLWTGIAFTALTLWHLYDHRKWLMNVACKKSSGKMLAGLLIPLAVVVAIAASPIGKLPSGHGGCQSGGCGSCSSKDSCSDSKSSCSSGACSSGSCKDKKGNGKCSDKKEGGACSSGKCGSEHKTGDTEAKELQETIDTCPITGKSSPQS</sequence>
<gene>
    <name evidence="4" type="ORF">HW115_12765</name>
</gene>
<feature type="region of interest" description="Disordered" evidence="1">
    <location>
        <begin position="135"/>
        <end position="199"/>
    </location>
</feature>
<name>A0A851GN83_9BACT</name>
<feature type="domain" description="Flavinylation-associated cytochrome" evidence="3">
    <location>
        <begin position="5"/>
        <end position="69"/>
    </location>
</feature>
<dbReference type="InterPro" id="IPR025517">
    <property type="entry name" value="DUF4405"/>
</dbReference>